<organism evidence="2 3">
    <name type="scientific">Megasphaera paucivorans</name>
    <dbReference type="NCBI Taxonomy" id="349095"/>
    <lineage>
        <taxon>Bacteria</taxon>
        <taxon>Bacillati</taxon>
        <taxon>Bacillota</taxon>
        <taxon>Negativicutes</taxon>
        <taxon>Veillonellales</taxon>
        <taxon>Veillonellaceae</taxon>
        <taxon>Megasphaera</taxon>
    </lineage>
</organism>
<proteinExistence type="predicted"/>
<dbReference type="EMBL" id="FNHQ01000002">
    <property type="protein sequence ID" value="SDM15396.1"/>
    <property type="molecule type" value="Genomic_DNA"/>
</dbReference>
<dbReference type="STRING" id="349095.SAMN05660299_00311"/>
<reference evidence="2 3" key="1">
    <citation type="submission" date="2016-10" db="EMBL/GenBank/DDBJ databases">
        <authorList>
            <person name="de Groot N.N."/>
        </authorList>
    </citation>
    <scope>NUCLEOTIDE SEQUENCE [LARGE SCALE GENOMIC DNA]</scope>
    <source>
        <strain evidence="2 3">DSM 16981</strain>
    </source>
</reference>
<gene>
    <name evidence="2" type="ORF">SAMN05660299_00311</name>
</gene>
<name>A0A1G9QWJ9_9FIRM</name>
<evidence type="ECO:0000313" key="2">
    <source>
        <dbReference type="EMBL" id="SDM15396.1"/>
    </source>
</evidence>
<dbReference type="OrthoDB" id="344897at2"/>
<dbReference type="AlphaFoldDB" id="A0A1G9QWJ9"/>
<dbReference type="RefSeq" id="WP_091647568.1">
    <property type="nucleotide sequence ID" value="NZ_FNHQ01000002.1"/>
</dbReference>
<dbReference type="Pfam" id="PF18454">
    <property type="entry name" value="Mtd_N"/>
    <property type="match status" value="1"/>
</dbReference>
<evidence type="ECO:0000313" key="3">
    <source>
        <dbReference type="Proteomes" id="UP000199309"/>
    </source>
</evidence>
<sequence length="348" mass="35400">MATQTLNNVQILLRNDTAANWNSKNPVLGKGELGLEIDTGRFKFGDGATAWNDNTQYGGIMIKANAKNGYITIDGVDTLVYTLNPATSSALGGIKSGSGIGAVAVDSNGNASVASVAAAGKLSTGRTISLGGDISGSTTFDGSVNAAITVALVATGVTAGTYPKVTVDAKGRITSGSSLMAGDIPSLPLSKISDAGTAAAKNIGTAAGNVPVLDSNGKLADSMIPSLAIGDVFPAASDAEMIKLSSAQQGDICVRSDTNTTYMLKVAPYSTLANWVQLKTPTDLVQSVNGKTGVVIITTNDIAEGSNHLYWTQARFTAAFQAMASTELSDGATILHNTDTLIINCGNA</sequence>
<evidence type="ECO:0000259" key="1">
    <source>
        <dbReference type="Pfam" id="PF18454"/>
    </source>
</evidence>
<accession>A0A1G9QWJ9</accession>
<dbReference type="SUPFAM" id="SSF69349">
    <property type="entry name" value="Phage fibre proteins"/>
    <property type="match status" value="1"/>
</dbReference>
<protein>
    <recommendedName>
        <fullName evidence="1">Major tropism determinant N-terminal domain-containing protein</fullName>
    </recommendedName>
</protein>
<feature type="domain" description="Major tropism determinant N-terminal" evidence="1">
    <location>
        <begin position="13"/>
        <end position="49"/>
    </location>
</feature>
<keyword evidence="3" id="KW-1185">Reference proteome</keyword>
<dbReference type="Proteomes" id="UP000199309">
    <property type="component" value="Unassembled WGS sequence"/>
</dbReference>
<dbReference type="InterPro" id="IPR041352">
    <property type="entry name" value="Mtd_N"/>
</dbReference>